<keyword evidence="1 3" id="KW-0820">tRNA-binding</keyword>
<dbReference type="AlphaFoldDB" id="S6BN47"/>
<feature type="compositionally biased region" description="Basic and acidic residues" evidence="4">
    <location>
        <begin position="201"/>
        <end position="215"/>
    </location>
</feature>
<dbReference type="InterPro" id="IPR002547">
    <property type="entry name" value="tRNA-bd_dom"/>
</dbReference>
<keyword evidence="2 3" id="KW-0694">RNA-binding</keyword>
<dbReference type="GO" id="GO:0032991">
    <property type="term" value="C:protein-containing complex"/>
    <property type="evidence" value="ECO:0007669"/>
    <property type="project" value="UniProtKB-ARBA"/>
</dbReference>
<dbReference type="PANTHER" id="PTHR11586:SF33">
    <property type="entry name" value="AMINOACYL TRNA SYNTHASE COMPLEX-INTERACTING MULTIFUNCTIONAL PROTEIN 1"/>
    <property type="match status" value="1"/>
</dbReference>
<dbReference type="PANTHER" id="PTHR11586">
    <property type="entry name" value="TRNA-AMINOACYLATION COFACTOR ARC1 FAMILY MEMBER"/>
    <property type="match status" value="1"/>
</dbReference>
<gene>
    <name evidence="7" type="primary">BBOV_III010240</name>
</gene>
<dbReference type="EMBL" id="AK441728">
    <property type="protein sequence ID" value="BAN65522.1"/>
    <property type="molecule type" value="mRNA"/>
</dbReference>
<evidence type="ECO:0000256" key="2">
    <source>
        <dbReference type="ARBA" id="ARBA00022884"/>
    </source>
</evidence>
<dbReference type="Gene3D" id="1.20.1050.10">
    <property type="match status" value="1"/>
</dbReference>
<sequence>MLEIVVYSDCVEGRLARLLWGYGKFNNATLSLSSTRTETLVKENGEQSLKQWPDIIEIAVKGASTEDVLVPPTPDQKNKMYSWIDFAFQRNFMINQKDSLKILNVYLKPNTFLVGNNVTLADLVAYVSIHSWMLMSEPHDRIEFSNIVRWFDHIQHLPGIVNTFKDLPLVVVDKDMDLVTAVMDNVTVTAPSAKNPTKGAIDAKSKKEKSPKPVVDERPIADVSRLNIRVGQVMSVDRHPEADRLYCLKIDLGEPELRDICSGLVGYLQPDEIMSKYVCVLSNMKPKNLRGRVSNGMVLCVSNADHTQIELLHPADGTPIGERVTIEGFDGEPDAVLSTKTGKDPFVAVQPDFNCKDTIAYYKDHRFMTTLGPCHCNSFTSGTIS</sequence>
<protein>
    <submittedName>
        <fullName evidence="7">tRNA binding domain containing protein</fullName>
    </submittedName>
</protein>
<evidence type="ECO:0000256" key="3">
    <source>
        <dbReference type="PROSITE-ProRule" id="PRU00209"/>
    </source>
</evidence>
<name>S6BN47_BABBO</name>
<feature type="region of interest" description="Disordered" evidence="4">
    <location>
        <begin position="193"/>
        <end position="215"/>
    </location>
</feature>
<dbReference type="PROSITE" id="PS50886">
    <property type="entry name" value="TRBD"/>
    <property type="match status" value="1"/>
</dbReference>
<feature type="domain" description="GST C-terminal" evidence="5">
    <location>
        <begin position="42"/>
        <end position="182"/>
    </location>
</feature>
<dbReference type="VEuPathDB" id="PiroplasmaDB:BBOV_III010240"/>
<accession>S6BN47</accession>
<dbReference type="PROSITE" id="PS50405">
    <property type="entry name" value="GST_CTER"/>
    <property type="match status" value="1"/>
</dbReference>
<reference evidence="7" key="1">
    <citation type="journal article" date="2014" name="BMC Genomics">
        <title>The Babesia bovis gene and promoter model: an update from full-length EST analysis.</title>
        <authorList>
            <person name="Yamagishi J."/>
            <person name="Wakaguri H."/>
            <person name="Yokoyama N."/>
            <person name="Yamashita R."/>
            <person name="Suzuki Y."/>
            <person name="Xuan X."/>
            <person name="Igarashi I."/>
        </authorList>
    </citation>
    <scope>NUCLEOTIDE SEQUENCE</scope>
    <source>
        <strain evidence="7">Texas</strain>
    </source>
</reference>
<dbReference type="InterPro" id="IPR053836">
    <property type="entry name" value="Arc1-like_N"/>
</dbReference>
<dbReference type="CDD" id="cd02799">
    <property type="entry name" value="tRNA_bind_EMAP-II_like"/>
    <property type="match status" value="1"/>
</dbReference>
<dbReference type="SUPFAM" id="SSF47616">
    <property type="entry name" value="GST C-terminal domain-like"/>
    <property type="match status" value="1"/>
</dbReference>
<dbReference type="InterPro" id="IPR036282">
    <property type="entry name" value="Glutathione-S-Trfase_C_sf"/>
</dbReference>
<dbReference type="SUPFAM" id="SSF50249">
    <property type="entry name" value="Nucleic acid-binding proteins"/>
    <property type="match status" value="1"/>
</dbReference>
<dbReference type="Pfam" id="PF01588">
    <property type="entry name" value="tRNA_bind"/>
    <property type="match status" value="1"/>
</dbReference>
<evidence type="ECO:0000313" key="7">
    <source>
        <dbReference type="EMBL" id="BAN65522.1"/>
    </source>
</evidence>
<evidence type="ECO:0000256" key="1">
    <source>
        <dbReference type="ARBA" id="ARBA00022555"/>
    </source>
</evidence>
<dbReference type="CDD" id="cd10289">
    <property type="entry name" value="GST_C_AaRS_like"/>
    <property type="match status" value="1"/>
</dbReference>
<evidence type="ECO:0000259" key="6">
    <source>
        <dbReference type="PROSITE" id="PS50886"/>
    </source>
</evidence>
<dbReference type="Pfam" id="PF21972">
    <property type="entry name" value="Arc1p_N_like"/>
    <property type="match status" value="1"/>
</dbReference>
<dbReference type="Gene3D" id="2.40.50.140">
    <property type="entry name" value="Nucleic acid-binding proteins"/>
    <property type="match status" value="1"/>
</dbReference>
<evidence type="ECO:0000259" key="5">
    <source>
        <dbReference type="PROSITE" id="PS50405"/>
    </source>
</evidence>
<dbReference type="InterPro" id="IPR051270">
    <property type="entry name" value="Tyrosine-tRNA_ligase_regulator"/>
</dbReference>
<evidence type="ECO:0000256" key="4">
    <source>
        <dbReference type="SAM" id="MobiDB-lite"/>
    </source>
</evidence>
<proteinExistence type="evidence at transcript level"/>
<dbReference type="InterPro" id="IPR012340">
    <property type="entry name" value="NA-bd_OB-fold"/>
</dbReference>
<feature type="domain" description="TRNA-binding" evidence="6">
    <location>
        <begin position="222"/>
        <end position="325"/>
    </location>
</feature>
<dbReference type="GO" id="GO:0000049">
    <property type="term" value="F:tRNA binding"/>
    <property type="evidence" value="ECO:0007669"/>
    <property type="project" value="UniProtKB-UniRule"/>
</dbReference>
<organism evidence="7">
    <name type="scientific">Babesia bovis</name>
    <dbReference type="NCBI Taxonomy" id="5865"/>
    <lineage>
        <taxon>Eukaryota</taxon>
        <taxon>Sar</taxon>
        <taxon>Alveolata</taxon>
        <taxon>Apicomplexa</taxon>
        <taxon>Aconoidasida</taxon>
        <taxon>Piroplasmida</taxon>
        <taxon>Babesiidae</taxon>
        <taxon>Babesia</taxon>
    </lineage>
</organism>
<dbReference type="InterPro" id="IPR010987">
    <property type="entry name" value="Glutathione-S-Trfase_C-like"/>
</dbReference>